<sequence>MKSFFTIGEPMALLSAIQSGSLNTVDGFTRSLAGAEANVAIGMARLGFHTYYLSKVGTDCFGRFIVDTLENEGVDTRYITSSSSHSTGMVVKALSQDGSDPAVDYLRKNSAASSMHCHDFSDVVIESDSHLHVTGISLALSPHTNELCHDLVSRAQRSGASISFDPNIRPALWTSEQDMVSALNDMAMRCNIVLPGLSEGCLLTGFETPEEIAQFYLSSSNVTLVVIKLGENGAYYHDKTRGEGYIDAVEVRHIVDTVGAGDAFAVGCVSALLENLDLQQAIGRATLFGATALTVRGDNESLMNREQLLRMQGATLV</sequence>
<reference evidence="7" key="1">
    <citation type="submission" date="2021-11" db="EMBL/GenBank/DDBJ databases">
        <title>Vibrio ZSDE26 sp. nov. and Vibrio ZSDZ34 sp. nov., isolated from coastal seawater in Qingdao.</title>
        <authorList>
            <person name="Zhang P."/>
        </authorList>
    </citation>
    <scope>NUCLEOTIDE SEQUENCE</scope>
    <source>
        <strain evidence="7">ZSDZ34</strain>
    </source>
</reference>
<dbReference type="InterPro" id="IPR011611">
    <property type="entry name" value="PfkB_dom"/>
</dbReference>
<keyword evidence="2" id="KW-0808">Transferase</keyword>
<evidence type="ECO:0000259" key="6">
    <source>
        <dbReference type="Pfam" id="PF00294"/>
    </source>
</evidence>
<evidence type="ECO:0000313" key="8">
    <source>
        <dbReference type="Proteomes" id="UP001139488"/>
    </source>
</evidence>
<dbReference type="Proteomes" id="UP001139488">
    <property type="component" value="Unassembled WGS sequence"/>
</dbReference>
<keyword evidence="3" id="KW-0547">Nucleotide-binding</keyword>
<dbReference type="Gene3D" id="3.40.1190.20">
    <property type="match status" value="1"/>
</dbReference>
<comment type="similarity">
    <text evidence="1">Belongs to the carbohydrate kinase PfkB family.</text>
</comment>
<protein>
    <submittedName>
        <fullName evidence="7">Sugar kinase</fullName>
    </submittedName>
</protein>
<comment type="caution">
    <text evidence="7">The sequence shown here is derived from an EMBL/GenBank/DDBJ whole genome shotgun (WGS) entry which is preliminary data.</text>
</comment>
<dbReference type="InterPro" id="IPR029056">
    <property type="entry name" value="Ribokinase-like"/>
</dbReference>
<name>A0A9X1W8E9_9VIBR</name>
<dbReference type="SUPFAM" id="SSF53613">
    <property type="entry name" value="Ribokinase-like"/>
    <property type="match status" value="1"/>
</dbReference>
<evidence type="ECO:0000256" key="4">
    <source>
        <dbReference type="ARBA" id="ARBA00022777"/>
    </source>
</evidence>
<keyword evidence="8" id="KW-1185">Reference proteome</keyword>
<gene>
    <name evidence="7" type="ORF">LNL84_01625</name>
</gene>
<dbReference type="PANTHER" id="PTHR43085:SF1">
    <property type="entry name" value="PSEUDOURIDINE KINASE-RELATED"/>
    <property type="match status" value="1"/>
</dbReference>
<dbReference type="PANTHER" id="PTHR43085">
    <property type="entry name" value="HEXOKINASE FAMILY MEMBER"/>
    <property type="match status" value="1"/>
</dbReference>
<dbReference type="InterPro" id="IPR050306">
    <property type="entry name" value="PfkB_Carbo_kinase"/>
</dbReference>
<dbReference type="GO" id="GO:0005524">
    <property type="term" value="F:ATP binding"/>
    <property type="evidence" value="ECO:0007669"/>
    <property type="project" value="UniProtKB-KW"/>
</dbReference>
<evidence type="ECO:0000256" key="5">
    <source>
        <dbReference type="ARBA" id="ARBA00022840"/>
    </source>
</evidence>
<feature type="domain" description="Carbohydrate kinase PfkB" evidence="6">
    <location>
        <begin position="2"/>
        <end position="302"/>
    </location>
</feature>
<accession>A0A9X1W8E9</accession>
<evidence type="ECO:0000313" key="7">
    <source>
        <dbReference type="EMBL" id="MCJ2375529.1"/>
    </source>
</evidence>
<organism evidence="7 8">
    <name type="scientific">Vibrio gelatinilyticus</name>
    <dbReference type="NCBI Taxonomy" id="2893468"/>
    <lineage>
        <taxon>Bacteria</taxon>
        <taxon>Pseudomonadati</taxon>
        <taxon>Pseudomonadota</taxon>
        <taxon>Gammaproteobacteria</taxon>
        <taxon>Vibrionales</taxon>
        <taxon>Vibrionaceae</taxon>
        <taxon>Vibrio</taxon>
    </lineage>
</organism>
<keyword evidence="5" id="KW-0067">ATP-binding</keyword>
<dbReference type="EMBL" id="JAJNNZ010000001">
    <property type="protein sequence ID" value="MCJ2375529.1"/>
    <property type="molecule type" value="Genomic_DNA"/>
</dbReference>
<evidence type="ECO:0000256" key="3">
    <source>
        <dbReference type="ARBA" id="ARBA00022741"/>
    </source>
</evidence>
<dbReference type="CDD" id="cd01166">
    <property type="entry name" value="KdgK"/>
    <property type="match status" value="1"/>
</dbReference>
<dbReference type="AlphaFoldDB" id="A0A9X1W8E9"/>
<evidence type="ECO:0000256" key="1">
    <source>
        <dbReference type="ARBA" id="ARBA00010688"/>
    </source>
</evidence>
<dbReference type="Pfam" id="PF00294">
    <property type="entry name" value="PfkB"/>
    <property type="match status" value="1"/>
</dbReference>
<dbReference type="GO" id="GO:0016301">
    <property type="term" value="F:kinase activity"/>
    <property type="evidence" value="ECO:0007669"/>
    <property type="project" value="UniProtKB-KW"/>
</dbReference>
<proteinExistence type="inferred from homology"/>
<dbReference type="RefSeq" id="WP_244354645.1">
    <property type="nucleotide sequence ID" value="NZ_JAJNNZ010000001.1"/>
</dbReference>
<keyword evidence="4 7" id="KW-0418">Kinase</keyword>
<evidence type="ECO:0000256" key="2">
    <source>
        <dbReference type="ARBA" id="ARBA00022679"/>
    </source>
</evidence>